<evidence type="ECO:0000256" key="5">
    <source>
        <dbReference type="ARBA" id="ARBA00023136"/>
    </source>
</evidence>
<keyword evidence="3 6" id="KW-0812">Transmembrane</keyword>
<dbReference type="PANTHER" id="PTHR31746:SF3">
    <property type="entry name" value="TRANSMEMBRANE PROTEIN 229B"/>
    <property type="match status" value="1"/>
</dbReference>
<dbReference type="PANTHER" id="PTHR31746">
    <property type="entry name" value="TRANSMEMBRANE PROTEIN 229 FAMILY MEMBER"/>
    <property type="match status" value="1"/>
</dbReference>
<evidence type="ECO:0000256" key="6">
    <source>
        <dbReference type="SAM" id="Phobius"/>
    </source>
</evidence>
<dbReference type="GO" id="GO:0016020">
    <property type="term" value="C:membrane"/>
    <property type="evidence" value="ECO:0007669"/>
    <property type="project" value="UniProtKB-SubCell"/>
</dbReference>
<dbReference type="AlphaFoldDB" id="A0AAD7ZN46"/>
<keyword evidence="8" id="KW-1185">Reference proteome</keyword>
<evidence type="ECO:0000256" key="2">
    <source>
        <dbReference type="ARBA" id="ARBA00006371"/>
    </source>
</evidence>
<proteinExistence type="inferred from homology"/>
<dbReference type="Proteomes" id="UP001233999">
    <property type="component" value="Unassembled WGS sequence"/>
</dbReference>
<sequence length="172" mass="19958">MLRRSQAHHEGSKLALWLRLYIYGLHGFFIEVLFTAGWEFVVSGNWKLPGYTSIWSLPIYGISGIVMERIYATCKQSELPLFLRGVCYLVWVYLWEFSTGLVLKQFNACPWDYSQFSYNVYGLITFEYAPLWFVVSILMETIVIAHLSQLRWASSSSHPIKSHNGLAAKFRD</sequence>
<evidence type="ECO:0000256" key="1">
    <source>
        <dbReference type="ARBA" id="ARBA00004141"/>
    </source>
</evidence>
<evidence type="ECO:0000313" key="8">
    <source>
        <dbReference type="Proteomes" id="UP001233999"/>
    </source>
</evidence>
<gene>
    <name evidence="7" type="ORF">L9F63_022822</name>
</gene>
<evidence type="ECO:0000256" key="3">
    <source>
        <dbReference type="ARBA" id="ARBA00022692"/>
    </source>
</evidence>
<feature type="transmembrane region" description="Helical" evidence="6">
    <location>
        <begin position="48"/>
        <end position="67"/>
    </location>
</feature>
<feature type="transmembrane region" description="Helical" evidence="6">
    <location>
        <begin position="20"/>
        <end position="42"/>
    </location>
</feature>
<comment type="subcellular location">
    <subcellularLocation>
        <location evidence="1">Membrane</location>
        <topology evidence="1">Multi-pass membrane protein</topology>
    </subcellularLocation>
</comment>
<dbReference type="InterPro" id="IPR010540">
    <property type="entry name" value="CmpB_TMEM229"/>
</dbReference>
<accession>A0AAD7ZN46</accession>
<reference evidence="7" key="2">
    <citation type="submission" date="2023-05" db="EMBL/GenBank/DDBJ databases">
        <authorList>
            <person name="Fouks B."/>
        </authorList>
    </citation>
    <scope>NUCLEOTIDE SEQUENCE</scope>
    <source>
        <strain evidence="7">Stay&amp;Tobe</strain>
        <tissue evidence="7">Testes</tissue>
    </source>
</reference>
<organism evidence="7 8">
    <name type="scientific">Diploptera punctata</name>
    <name type="common">Pacific beetle cockroach</name>
    <dbReference type="NCBI Taxonomy" id="6984"/>
    <lineage>
        <taxon>Eukaryota</taxon>
        <taxon>Metazoa</taxon>
        <taxon>Ecdysozoa</taxon>
        <taxon>Arthropoda</taxon>
        <taxon>Hexapoda</taxon>
        <taxon>Insecta</taxon>
        <taxon>Pterygota</taxon>
        <taxon>Neoptera</taxon>
        <taxon>Polyneoptera</taxon>
        <taxon>Dictyoptera</taxon>
        <taxon>Blattodea</taxon>
        <taxon>Blaberoidea</taxon>
        <taxon>Blaberidae</taxon>
        <taxon>Diplopterinae</taxon>
        <taxon>Diploptera</taxon>
    </lineage>
</organism>
<evidence type="ECO:0000313" key="7">
    <source>
        <dbReference type="EMBL" id="KAJ9582863.1"/>
    </source>
</evidence>
<comment type="similarity">
    <text evidence="2">Belongs to the TMEM229 family.</text>
</comment>
<dbReference type="Pfam" id="PF06541">
    <property type="entry name" value="ABC_trans_CmpB"/>
    <property type="match status" value="1"/>
</dbReference>
<feature type="transmembrane region" description="Helical" evidence="6">
    <location>
        <begin position="128"/>
        <end position="147"/>
    </location>
</feature>
<feature type="transmembrane region" description="Helical" evidence="6">
    <location>
        <begin position="79"/>
        <end position="95"/>
    </location>
</feature>
<evidence type="ECO:0000256" key="4">
    <source>
        <dbReference type="ARBA" id="ARBA00022989"/>
    </source>
</evidence>
<keyword evidence="4 6" id="KW-1133">Transmembrane helix</keyword>
<reference evidence="7" key="1">
    <citation type="journal article" date="2023" name="IScience">
        <title>Live-bearing cockroach genome reveals convergent evolutionary mechanisms linked to viviparity in insects and beyond.</title>
        <authorList>
            <person name="Fouks B."/>
            <person name="Harrison M.C."/>
            <person name="Mikhailova A.A."/>
            <person name="Marchal E."/>
            <person name="English S."/>
            <person name="Carruthers M."/>
            <person name="Jennings E.C."/>
            <person name="Chiamaka E.L."/>
            <person name="Frigard R.A."/>
            <person name="Pippel M."/>
            <person name="Attardo G.M."/>
            <person name="Benoit J.B."/>
            <person name="Bornberg-Bauer E."/>
            <person name="Tobe S.S."/>
        </authorList>
    </citation>
    <scope>NUCLEOTIDE SEQUENCE</scope>
    <source>
        <strain evidence="7">Stay&amp;Tobe</strain>
    </source>
</reference>
<comment type="caution">
    <text evidence="7">The sequence shown here is derived from an EMBL/GenBank/DDBJ whole genome shotgun (WGS) entry which is preliminary data.</text>
</comment>
<name>A0AAD7ZN46_DIPPU</name>
<evidence type="ECO:0008006" key="9">
    <source>
        <dbReference type="Google" id="ProtNLM"/>
    </source>
</evidence>
<dbReference type="EMBL" id="JASPKZ010007730">
    <property type="protein sequence ID" value="KAJ9582863.1"/>
    <property type="molecule type" value="Genomic_DNA"/>
</dbReference>
<keyword evidence="5 6" id="KW-0472">Membrane</keyword>
<protein>
    <recommendedName>
        <fullName evidence="9">Transmembrane protein 229b</fullName>
    </recommendedName>
</protein>